<dbReference type="AlphaFoldDB" id="A4E8L8"/>
<accession>A4E8L8</accession>
<proteinExistence type="predicted"/>
<dbReference type="Proteomes" id="UP000002979">
    <property type="component" value="Unassembled WGS sequence"/>
</dbReference>
<reference evidence="1 2" key="1">
    <citation type="submission" date="2007-01" db="EMBL/GenBank/DDBJ databases">
        <title>Draft genome sequence of Collinsella aerofaciens (ATCC 25986).</title>
        <authorList>
            <person name="Sudarsanam P."/>
            <person name="Ley R."/>
            <person name="Guruge J."/>
            <person name="Turnbaugh P.J."/>
            <person name="Mahowald M."/>
            <person name="Liep D."/>
            <person name="Gordon J."/>
        </authorList>
    </citation>
    <scope>NUCLEOTIDE SEQUENCE [LARGE SCALE GENOMIC DNA]</scope>
    <source>
        <strain evidence="2">ATCC 25986 / DSM 3979 / JCM 10188 / KCTC 3647 / NCTC 11838 / VPI 1003</strain>
    </source>
</reference>
<evidence type="ECO:0000313" key="1">
    <source>
        <dbReference type="EMBL" id="EBA40233.1"/>
    </source>
</evidence>
<reference evidence="1 2" key="2">
    <citation type="submission" date="2007-04" db="EMBL/GenBank/DDBJ databases">
        <authorList>
            <person name="Fulton L."/>
            <person name="Clifton S."/>
            <person name="Fulton B."/>
            <person name="Xu J."/>
            <person name="Minx P."/>
            <person name="Mardis E.R."/>
            <person name="Wilson R.K."/>
        </authorList>
    </citation>
    <scope>NUCLEOTIDE SEQUENCE [LARGE SCALE GENOMIC DNA]</scope>
    <source>
        <strain evidence="2">ATCC 25986 / DSM 3979 / JCM 10188 / KCTC 3647 / NCTC 11838 / VPI 1003</strain>
    </source>
</reference>
<sequence length="154" mass="16409">MHAVDIAAELKKCIEIALWHRTRQLKTGPAGDLANNRESHSLCLGALLSCVVRGGLALGDVGSLGNHVVDISLGLLDHVLIAVLDAHTARDALHAGILYRSAGEQFDAGRAEQKTATNKQGVKRGLLHDVSPFSATTAARCLSTRVNKFARAHF</sequence>
<organism evidence="1 2">
    <name type="scientific">Collinsella aerofaciens (strain ATCC 25986 / DSM 3979 / JCM 10188 / KCTC 3647 / NCTC 11838 / VPI 1003)</name>
    <dbReference type="NCBI Taxonomy" id="411903"/>
    <lineage>
        <taxon>Bacteria</taxon>
        <taxon>Bacillati</taxon>
        <taxon>Actinomycetota</taxon>
        <taxon>Coriobacteriia</taxon>
        <taxon>Coriobacteriales</taxon>
        <taxon>Coriobacteriaceae</taxon>
        <taxon>Collinsella</taxon>
    </lineage>
</organism>
<protein>
    <submittedName>
        <fullName evidence="1">Uncharacterized protein</fullName>
    </submittedName>
</protein>
<gene>
    <name evidence="1" type="ORF">COLAER_00758</name>
</gene>
<comment type="caution">
    <text evidence="1">The sequence shown here is derived from an EMBL/GenBank/DDBJ whole genome shotgun (WGS) entry which is preliminary data.</text>
</comment>
<name>A4E8L8_COLAA</name>
<evidence type="ECO:0000313" key="2">
    <source>
        <dbReference type="Proteomes" id="UP000002979"/>
    </source>
</evidence>
<dbReference type="EMBL" id="AAVN02000002">
    <property type="protein sequence ID" value="EBA40233.1"/>
    <property type="molecule type" value="Genomic_DNA"/>
</dbReference>